<dbReference type="InterPro" id="IPR051021">
    <property type="entry name" value="Mito_Ser/Thr_phosphatase"/>
</dbReference>
<protein>
    <submittedName>
        <fullName evidence="2">Broad specificity phosphatase PhoE</fullName>
    </submittedName>
</protein>
<dbReference type="Pfam" id="PF00300">
    <property type="entry name" value="His_Phos_1"/>
    <property type="match status" value="2"/>
</dbReference>
<dbReference type="PANTHER" id="PTHR20935">
    <property type="entry name" value="PHOSPHOGLYCERATE MUTASE-RELATED"/>
    <property type="match status" value="1"/>
</dbReference>
<evidence type="ECO:0000256" key="1">
    <source>
        <dbReference type="ARBA" id="ARBA00022801"/>
    </source>
</evidence>
<dbReference type="CDD" id="cd07067">
    <property type="entry name" value="HP_PGM_like"/>
    <property type="match status" value="1"/>
</dbReference>
<reference evidence="2 3" key="1">
    <citation type="submission" date="2016-10" db="EMBL/GenBank/DDBJ databases">
        <authorList>
            <person name="de Groot N.N."/>
        </authorList>
    </citation>
    <scope>NUCLEOTIDE SEQUENCE [LARGE SCALE GENOMIC DNA]</scope>
    <source>
        <strain evidence="2 3">CGMCC 1.6291</strain>
    </source>
</reference>
<dbReference type="STRING" id="406100.SAMN04488052_101940"/>
<dbReference type="GO" id="GO:0016787">
    <property type="term" value="F:hydrolase activity"/>
    <property type="evidence" value="ECO:0007669"/>
    <property type="project" value="UniProtKB-KW"/>
</dbReference>
<keyword evidence="3" id="KW-1185">Reference proteome</keyword>
<dbReference type="EMBL" id="FOEG01000001">
    <property type="protein sequence ID" value="SEO60472.1"/>
    <property type="molecule type" value="Genomic_DNA"/>
</dbReference>
<dbReference type="RefSeq" id="WP_091640293.1">
    <property type="nucleotide sequence ID" value="NZ_FOEG01000001.1"/>
</dbReference>
<accession>A0A1H8R228</accession>
<name>A0A1H8R228_9GAMM</name>
<dbReference type="InterPro" id="IPR029033">
    <property type="entry name" value="His_PPase_superfam"/>
</dbReference>
<gene>
    <name evidence="2" type="ORF">SAMN04488052_101940</name>
</gene>
<evidence type="ECO:0000313" key="2">
    <source>
        <dbReference type="EMBL" id="SEO60472.1"/>
    </source>
</evidence>
<dbReference type="AlphaFoldDB" id="A0A1H8R228"/>
<dbReference type="SUPFAM" id="SSF53254">
    <property type="entry name" value="Phosphoglycerate mutase-like"/>
    <property type="match status" value="1"/>
</dbReference>
<dbReference type="InterPro" id="IPR013078">
    <property type="entry name" value="His_Pase_superF_clade-1"/>
</dbReference>
<proteinExistence type="predicted"/>
<dbReference type="OrthoDB" id="280692at2"/>
<evidence type="ECO:0000313" key="3">
    <source>
        <dbReference type="Proteomes" id="UP000199657"/>
    </source>
</evidence>
<keyword evidence="1" id="KW-0378">Hydrolase</keyword>
<dbReference type="Proteomes" id="UP000199657">
    <property type="component" value="Unassembled WGS sequence"/>
</dbReference>
<dbReference type="Gene3D" id="3.40.50.1240">
    <property type="entry name" value="Phosphoglycerate mutase-like"/>
    <property type="match status" value="1"/>
</dbReference>
<dbReference type="PANTHER" id="PTHR20935:SF0">
    <property type="entry name" value="SERINE_THREONINE-PROTEIN PHOSPHATASE PGAM5, MITOCHONDRIAL"/>
    <property type="match status" value="1"/>
</dbReference>
<organism evidence="2 3">
    <name type="scientific">Aquisalimonas asiatica</name>
    <dbReference type="NCBI Taxonomy" id="406100"/>
    <lineage>
        <taxon>Bacteria</taxon>
        <taxon>Pseudomonadati</taxon>
        <taxon>Pseudomonadota</taxon>
        <taxon>Gammaproteobacteria</taxon>
        <taxon>Chromatiales</taxon>
        <taxon>Ectothiorhodospiraceae</taxon>
        <taxon>Aquisalimonas</taxon>
    </lineage>
</organism>
<sequence>MSEIHLIRHGQASFGSDDYDRLSETGRQQSLRLRDHWRALGMRFDVIYCGMLHRQRTTADILMSGQLAPEWRESACLDEFAHQPVLRAWARRLRQQDPDSMPDRELLNSDRRVFQRFYAEAMTAWVDSRLPAAEGLEPWPTFRERCSGALDELVRDHPRGARLGVVTSAGVIGVLVGRVLGMDDHAAVRLGWTIYNSSLTRLRFGSCNGASLTDFNAVPHLEHPDFAEMITFR</sequence>
<dbReference type="SMART" id="SM00855">
    <property type="entry name" value="PGAM"/>
    <property type="match status" value="1"/>
</dbReference>